<comment type="caution">
    <text evidence="2">The sequence shown here is derived from an EMBL/GenBank/DDBJ whole genome shotgun (WGS) entry which is preliminary data.</text>
</comment>
<dbReference type="AlphaFoldDB" id="A0A812X397"/>
<accession>A0A812X397</accession>
<evidence type="ECO:0000313" key="2">
    <source>
        <dbReference type="EMBL" id="CAE7716503.1"/>
    </source>
</evidence>
<evidence type="ECO:0000256" key="1">
    <source>
        <dbReference type="SAM" id="Phobius"/>
    </source>
</evidence>
<protein>
    <submittedName>
        <fullName evidence="2">Uncharacterized protein</fullName>
    </submittedName>
</protein>
<organism evidence="2 3">
    <name type="scientific">Symbiodinium pilosum</name>
    <name type="common">Dinoflagellate</name>
    <dbReference type="NCBI Taxonomy" id="2952"/>
    <lineage>
        <taxon>Eukaryota</taxon>
        <taxon>Sar</taxon>
        <taxon>Alveolata</taxon>
        <taxon>Dinophyceae</taxon>
        <taxon>Suessiales</taxon>
        <taxon>Symbiodiniaceae</taxon>
        <taxon>Symbiodinium</taxon>
    </lineage>
</organism>
<feature type="transmembrane region" description="Helical" evidence="1">
    <location>
        <begin position="77"/>
        <end position="97"/>
    </location>
</feature>
<dbReference type="EMBL" id="CAJNIZ010045319">
    <property type="protein sequence ID" value="CAE7716503.1"/>
    <property type="molecule type" value="Genomic_DNA"/>
</dbReference>
<evidence type="ECO:0000313" key="3">
    <source>
        <dbReference type="Proteomes" id="UP000649617"/>
    </source>
</evidence>
<name>A0A812X397_SYMPI</name>
<gene>
    <name evidence="2" type="ORF">SPIL2461_LOCUS20362</name>
</gene>
<dbReference type="OrthoDB" id="441776at2759"/>
<reference evidence="2" key="1">
    <citation type="submission" date="2021-02" db="EMBL/GenBank/DDBJ databases">
        <authorList>
            <person name="Dougan E. K."/>
            <person name="Rhodes N."/>
            <person name="Thang M."/>
            <person name="Chan C."/>
        </authorList>
    </citation>
    <scope>NUCLEOTIDE SEQUENCE</scope>
</reference>
<proteinExistence type="predicted"/>
<dbReference type="Proteomes" id="UP000649617">
    <property type="component" value="Unassembled WGS sequence"/>
</dbReference>
<feature type="transmembrane region" description="Helical" evidence="1">
    <location>
        <begin position="44"/>
        <end position="65"/>
    </location>
</feature>
<sequence length="212" mass="23112">MMPSLGNGARPTNALTDLLLCSELSACFIIWLRSRSKVVKKHALFNSYALNLLGGAAWTASGVYVHLWEPLPQEATIAWQIFLNMGATTPFLFPLVVRDAFYRDSMSSFAARLQDVSAAICALLYALLVWGSFDLAAGRKLPPIAVSPWHVIDGRSYAGLAYGVKFDLLSSMPSARSDSQFVLSVLFMASNALSALLLLNVCYNRAKASWAV</sequence>
<feature type="transmembrane region" description="Helical" evidence="1">
    <location>
        <begin position="109"/>
        <end position="133"/>
    </location>
</feature>
<keyword evidence="1" id="KW-0812">Transmembrane</keyword>
<keyword evidence="1" id="KW-1133">Transmembrane helix</keyword>
<feature type="transmembrane region" description="Helical" evidence="1">
    <location>
        <begin position="181"/>
        <end position="203"/>
    </location>
</feature>
<keyword evidence="3" id="KW-1185">Reference proteome</keyword>
<keyword evidence="1" id="KW-0472">Membrane</keyword>